<evidence type="ECO:0000313" key="2">
    <source>
        <dbReference type="EMBL" id="QIS17254.1"/>
    </source>
</evidence>
<dbReference type="SUPFAM" id="SSF54427">
    <property type="entry name" value="NTF2-like"/>
    <property type="match status" value="1"/>
</dbReference>
<dbReference type="Proteomes" id="UP000500953">
    <property type="component" value="Chromosome"/>
</dbReference>
<dbReference type="InterPro" id="IPR037401">
    <property type="entry name" value="SnoaL-like"/>
</dbReference>
<dbReference type="AlphaFoldDB" id="A0A6G9YVK1"/>
<dbReference type="Gene3D" id="3.10.450.50">
    <property type="match status" value="1"/>
</dbReference>
<dbReference type="Pfam" id="PF12680">
    <property type="entry name" value="SnoaL_2"/>
    <property type="match status" value="1"/>
</dbReference>
<dbReference type="EMBL" id="CP046173">
    <property type="protein sequence ID" value="QIS17254.1"/>
    <property type="molecule type" value="Genomic_DNA"/>
</dbReference>
<evidence type="ECO:0000313" key="3">
    <source>
        <dbReference type="Proteomes" id="UP000500953"/>
    </source>
</evidence>
<organism evidence="2 3">
    <name type="scientific">Nocardia terpenica</name>
    <dbReference type="NCBI Taxonomy" id="455432"/>
    <lineage>
        <taxon>Bacteria</taxon>
        <taxon>Bacillati</taxon>
        <taxon>Actinomycetota</taxon>
        <taxon>Actinomycetes</taxon>
        <taxon>Mycobacteriales</taxon>
        <taxon>Nocardiaceae</taxon>
        <taxon>Nocardia</taxon>
    </lineage>
</organism>
<dbReference type="InterPro" id="IPR032710">
    <property type="entry name" value="NTF2-like_dom_sf"/>
</dbReference>
<proteinExistence type="predicted"/>
<accession>A0A6G9YVK1</accession>
<reference evidence="2 3" key="1">
    <citation type="journal article" date="2019" name="ACS Chem. Biol.">
        <title>Identification and Mobilization of a Cryptic Antibiotic Biosynthesis Gene Locus from a Human-Pathogenic Nocardia Isolate.</title>
        <authorList>
            <person name="Herisse M."/>
            <person name="Ishida K."/>
            <person name="Porter J.L."/>
            <person name="Howden B."/>
            <person name="Hertweck C."/>
            <person name="Stinear T.P."/>
            <person name="Pidot S.J."/>
        </authorList>
    </citation>
    <scope>NUCLEOTIDE SEQUENCE [LARGE SCALE GENOMIC DNA]</scope>
    <source>
        <strain evidence="2 3">AUSMDU00012715</strain>
    </source>
</reference>
<gene>
    <name evidence="2" type="ORF">F6W96_01905</name>
</gene>
<feature type="domain" description="SnoaL-like" evidence="1">
    <location>
        <begin position="18"/>
        <end position="127"/>
    </location>
</feature>
<evidence type="ECO:0000259" key="1">
    <source>
        <dbReference type="Pfam" id="PF12680"/>
    </source>
</evidence>
<protein>
    <submittedName>
        <fullName evidence="2">Nuclear transport factor 2 family protein</fullName>
    </submittedName>
</protein>
<name>A0A6G9YVK1_9NOCA</name>
<sequence>MRGVAMPENSAQSPRELIEQLYHFLTAPSVDVFVSHLAPDVVFEIPFAVPDLPERMEGREAVREHLAQRWSRMHEIRIHGVYPTIHATTDPEVFVVENEIDATREGERSRHRTSVAVLRIRDGKVVEFRDYMNTARYVRAN</sequence>